<reference evidence="4" key="1">
    <citation type="submission" date="2016-10" db="EMBL/GenBank/DDBJ databases">
        <authorList>
            <person name="Varghese N."/>
            <person name="Submissions S."/>
        </authorList>
    </citation>
    <scope>NUCLEOTIDE SEQUENCE [LARGE SCALE GENOMIC DNA]</scope>
    <source>
        <strain evidence="4">DSM 44945</strain>
    </source>
</reference>
<dbReference type="GO" id="GO:0004386">
    <property type="term" value="F:helicase activity"/>
    <property type="evidence" value="ECO:0007669"/>
    <property type="project" value="UniProtKB-KW"/>
</dbReference>
<proteinExistence type="predicted"/>
<sequence>MYPGLISCLTSLSPEVRRRIAAHHGLKEAEPETLARRLTDPVHLRYFLERMDSAEREGMRFFLFHVGEGVCAESGLRERENALSLPPARFRMALIRLRQWGFLYGLRRKWGETVYWCPPEVRTAWLDVSRKGPPLLPPATGRIRCRETGGRGVWHALFHFLVLCDRQPIPLTREGEIHRRWRKKLEVELEEWEGDFEDTPWAGRQEPASVRLVRDLARLEGLVRERGGVLEVDSARLDSWLSRSWKERFRRLYDLTRFRLLESRPDWDAMARLMEAHRSEEWVAVSTLLEEWASLAGRGGGRIQREAVVRHWLKPLCRLGWIELASSSRGILWRWTPFAPAVCRAAEEETGMVQPDFEVLIPPFFPLDRRWQLACFADYAGGDHLLVYRIHADSVARARERGMKEEEMLALLEQIAGGRVPANVAAGIRQWCRRVGRIALRQALLVEAEDGELIDELERIPELRDLIVERVGSRVLIADQSREKELRDRLKKMGYPPRSEEVTPQATGADPAEEGEGDAVPEDFVVENRYPDLTEAVPGARNLPRMWTSGIRSYHPATVQDMVRKAIQLRLELRVQEKNGTVRRLTPRQLENRAGAWTMEGENGGRRVRIELDRIRGLQIRLPE</sequence>
<dbReference type="Proteomes" id="UP000198661">
    <property type="component" value="Unassembled WGS sequence"/>
</dbReference>
<accession>A0A1I2MUY1</accession>
<dbReference type="RefSeq" id="WP_092037248.1">
    <property type="nucleotide sequence ID" value="NZ_FOOK01000009.1"/>
</dbReference>
<keyword evidence="3" id="KW-0347">Helicase</keyword>
<evidence type="ECO:0000313" key="3">
    <source>
        <dbReference type="EMBL" id="SFF92921.1"/>
    </source>
</evidence>
<keyword evidence="3" id="KW-0547">Nucleotide-binding</keyword>
<protein>
    <submittedName>
        <fullName evidence="3">Helicase conserved C-terminal domain-containing protein</fullName>
    </submittedName>
</protein>
<evidence type="ECO:0000256" key="1">
    <source>
        <dbReference type="SAM" id="MobiDB-lite"/>
    </source>
</evidence>
<evidence type="ECO:0000313" key="4">
    <source>
        <dbReference type="Proteomes" id="UP000198661"/>
    </source>
</evidence>
<evidence type="ECO:0000259" key="2">
    <source>
        <dbReference type="Pfam" id="PF13625"/>
    </source>
</evidence>
<dbReference type="STRING" id="201973.SAMN04488025_10920"/>
<feature type="compositionally biased region" description="Acidic residues" evidence="1">
    <location>
        <begin position="511"/>
        <end position="520"/>
    </location>
</feature>
<dbReference type="EMBL" id="FOOK01000009">
    <property type="protein sequence ID" value="SFF92921.1"/>
    <property type="molecule type" value="Genomic_DNA"/>
</dbReference>
<feature type="region of interest" description="Disordered" evidence="1">
    <location>
        <begin position="492"/>
        <end position="520"/>
    </location>
</feature>
<keyword evidence="3" id="KW-0378">Hydrolase</keyword>
<keyword evidence="4" id="KW-1185">Reference proteome</keyword>
<dbReference type="AlphaFoldDB" id="A0A1I2MUY1"/>
<organism evidence="3 4">
    <name type="scientific">Planifilum fulgidum</name>
    <dbReference type="NCBI Taxonomy" id="201973"/>
    <lineage>
        <taxon>Bacteria</taxon>
        <taxon>Bacillati</taxon>
        <taxon>Bacillota</taxon>
        <taxon>Bacilli</taxon>
        <taxon>Bacillales</taxon>
        <taxon>Thermoactinomycetaceae</taxon>
        <taxon>Planifilum</taxon>
    </lineage>
</organism>
<dbReference type="InterPro" id="IPR032830">
    <property type="entry name" value="XPB/Ssl2_N"/>
</dbReference>
<dbReference type="Pfam" id="PF13625">
    <property type="entry name" value="Helicase_C_3"/>
    <property type="match status" value="1"/>
</dbReference>
<gene>
    <name evidence="3" type="ORF">SAMN04488025_10920</name>
</gene>
<keyword evidence="3" id="KW-0067">ATP-binding</keyword>
<name>A0A1I2MUY1_9BACL</name>
<feature type="domain" description="Helicase XPB/Ssl2 N-terminal" evidence="2">
    <location>
        <begin position="352"/>
        <end position="470"/>
    </location>
</feature>
<dbReference type="OrthoDB" id="2987331at2"/>